<dbReference type="RefSeq" id="WP_306947891.1">
    <property type="nucleotide sequence ID" value="NZ_CP132976.1"/>
</dbReference>
<sequence length="81" mass="8584">MSVIVAVGADVIVSVVMAVIVASVVVVGVLMSLTVVSVIMSSVVMFDHGRVVSLLVMRVPVAVAAGSAMPRRLKFVWFDRR</sequence>
<keyword evidence="1" id="KW-0472">Membrane</keyword>
<accession>A0ABY9M6U8</accession>
<dbReference type="EMBL" id="CP132976">
    <property type="protein sequence ID" value="WMD22709.1"/>
    <property type="molecule type" value="Genomic_DNA"/>
</dbReference>
<keyword evidence="1" id="KW-0812">Transmembrane</keyword>
<feature type="transmembrane region" description="Helical" evidence="1">
    <location>
        <begin position="51"/>
        <end position="69"/>
    </location>
</feature>
<organism evidence="2 3">
    <name type="scientific">Achromobacter seleniivolatilans</name>
    <dbReference type="NCBI Taxonomy" id="3047478"/>
    <lineage>
        <taxon>Bacteria</taxon>
        <taxon>Pseudomonadati</taxon>
        <taxon>Pseudomonadota</taxon>
        <taxon>Betaproteobacteria</taxon>
        <taxon>Burkholderiales</taxon>
        <taxon>Alcaligenaceae</taxon>
        <taxon>Achromobacter</taxon>
    </lineage>
</organism>
<dbReference type="Proteomes" id="UP001234798">
    <property type="component" value="Chromosome"/>
</dbReference>
<keyword evidence="3" id="KW-1185">Reference proteome</keyword>
<proteinExistence type="predicted"/>
<reference evidence="2 3" key="1">
    <citation type="submission" date="2023-08" db="EMBL/GenBank/DDBJ databases">
        <title>Achromobacter seleniivolatilans sp. nov., isolated from seleniferous soil.</title>
        <authorList>
            <person name="Zhang S."/>
            <person name="Li K."/>
            <person name="Peng J."/>
            <person name="Zhao Q."/>
            <person name="Wang H."/>
            <person name="Guo Y."/>
        </authorList>
    </citation>
    <scope>NUCLEOTIDE SEQUENCE [LARGE SCALE GENOMIC DNA]</scope>
    <source>
        <strain evidence="2 3">R39</strain>
    </source>
</reference>
<evidence type="ECO:0000313" key="2">
    <source>
        <dbReference type="EMBL" id="WMD22709.1"/>
    </source>
</evidence>
<evidence type="ECO:0000256" key="1">
    <source>
        <dbReference type="SAM" id="Phobius"/>
    </source>
</evidence>
<gene>
    <name evidence="2" type="ORF">RAS12_10140</name>
</gene>
<evidence type="ECO:0000313" key="3">
    <source>
        <dbReference type="Proteomes" id="UP001234798"/>
    </source>
</evidence>
<keyword evidence="1" id="KW-1133">Transmembrane helix</keyword>
<name>A0ABY9M6U8_9BURK</name>
<feature type="transmembrane region" description="Helical" evidence="1">
    <location>
        <begin position="12"/>
        <end position="39"/>
    </location>
</feature>
<protein>
    <submittedName>
        <fullName evidence="2">Uncharacterized protein</fullName>
    </submittedName>
</protein>